<accession>D5A7M8</accession>
<organism evidence="1">
    <name type="scientific">Drosophila melanogaster</name>
    <name type="common">Fruit fly</name>
    <dbReference type="NCBI Taxonomy" id="7227"/>
    <lineage>
        <taxon>Eukaryota</taxon>
        <taxon>Metazoa</taxon>
        <taxon>Ecdysozoa</taxon>
        <taxon>Arthropoda</taxon>
        <taxon>Hexapoda</taxon>
        <taxon>Insecta</taxon>
        <taxon>Pterygota</taxon>
        <taxon>Neoptera</taxon>
        <taxon>Endopterygota</taxon>
        <taxon>Diptera</taxon>
        <taxon>Brachycera</taxon>
        <taxon>Muscomorpha</taxon>
        <taxon>Ephydroidea</taxon>
        <taxon>Drosophilidae</taxon>
        <taxon>Drosophila</taxon>
        <taxon>Sophophora</taxon>
    </lineage>
</organism>
<reference evidence="1" key="1">
    <citation type="submission" date="2010-03" db="EMBL/GenBank/DDBJ databases">
        <authorList>
            <person name="Carlson J."/>
            <person name="Booth B."/>
            <person name="Frise E."/>
            <person name="Sandler J."/>
            <person name="Wan K."/>
            <person name="Yu C."/>
            <person name="Celniker S."/>
        </authorList>
    </citation>
    <scope>NUCLEOTIDE SEQUENCE</scope>
</reference>
<dbReference type="AlphaFoldDB" id="D5A7M8"/>
<evidence type="ECO:0000313" key="1">
    <source>
        <dbReference type="EMBL" id="ADE21098.1"/>
    </source>
</evidence>
<name>D5A7M8_DROME</name>
<sequence length="40" mass="4523">MAAADDVWYATNCCMAFQTNVRCCFPLCLSCMLLSLLLTW</sequence>
<dbReference type="EMBL" id="BT122155">
    <property type="protein sequence ID" value="ADE21098.1"/>
    <property type="molecule type" value="mRNA"/>
</dbReference>
<proteinExistence type="evidence at transcript level"/>
<protein>
    <submittedName>
        <fullName evidence="1">MIP20383p</fullName>
    </submittedName>
</protein>